<comment type="subunit">
    <text evidence="4 11">Heterodimer with ALG13 to form a functional enzyme.</text>
</comment>
<organism evidence="12 13">
    <name type="scientific">Lasallia pustulata</name>
    <dbReference type="NCBI Taxonomy" id="136370"/>
    <lineage>
        <taxon>Eukaryota</taxon>
        <taxon>Fungi</taxon>
        <taxon>Dikarya</taxon>
        <taxon>Ascomycota</taxon>
        <taxon>Pezizomycotina</taxon>
        <taxon>Lecanoromycetes</taxon>
        <taxon>OSLEUM clade</taxon>
        <taxon>Umbilicariomycetidae</taxon>
        <taxon>Umbilicariales</taxon>
        <taxon>Umbilicariaceae</taxon>
        <taxon>Lasallia</taxon>
    </lineage>
</organism>
<evidence type="ECO:0000256" key="5">
    <source>
        <dbReference type="ARBA" id="ARBA00017467"/>
    </source>
</evidence>
<keyword evidence="8" id="KW-1133">Transmembrane helix</keyword>
<evidence type="ECO:0000256" key="10">
    <source>
        <dbReference type="ARBA" id="ARBA00032062"/>
    </source>
</evidence>
<sequence>MLLPGLLLAILFSTSNILFLRLLCILPSTNPTAPLSRKRGTPTRLLIILGSGGHTAEMLSLLRDLDPASYTHRSYVISAGDDFSARKAAEFEEGLRERARQRALLAADREANEERWDTYDIAVVPRARKIHQSLLTTAFSALRCLFACFAILRSPNVGPSSSSSPALHTPPQYPDLILSNGPGTGVMVILASLLLRFVGFPRTRPGQMRTIYVESWARVKGLSLSGKILVRMVDRFLVQWAGLNGVGGRGEFRGVLVH</sequence>
<keyword evidence="7 11" id="KW-0256">Endoplasmic reticulum</keyword>
<proteinExistence type="inferred from homology"/>
<name>A0A5M8PL58_9LECA</name>
<dbReference type="OrthoDB" id="17098at2759"/>
<dbReference type="GO" id="GO:0006488">
    <property type="term" value="P:dolichol-linked oligosaccharide biosynthetic process"/>
    <property type="evidence" value="ECO:0007669"/>
    <property type="project" value="InterPro"/>
</dbReference>
<dbReference type="GO" id="GO:0043541">
    <property type="term" value="C:UDP-N-acetylglucosamine transferase complex"/>
    <property type="evidence" value="ECO:0007669"/>
    <property type="project" value="TreeGrafter"/>
</dbReference>
<dbReference type="Pfam" id="PF08660">
    <property type="entry name" value="Alg14"/>
    <property type="match status" value="1"/>
</dbReference>
<comment type="similarity">
    <text evidence="3 11">Belongs to the ALG14 family.</text>
</comment>
<dbReference type="InterPro" id="IPR013969">
    <property type="entry name" value="Oligosacch_biosynth_Alg14"/>
</dbReference>
<comment type="caution">
    <text evidence="12">The sequence shown here is derived from an EMBL/GenBank/DDBJ whole genome shotgun (WGS) entry which is preliminary data.</text>
</comment>
<evidence type="ECO:0000256" key="2">
    <source>
        <dbReference type="ARBA" id="ARBA00004590"/>
    </source>
</evidence>
<protein>
    <recommendedName>
        <fullName evidence="5 11">UDP-N-acetylglucosamine transferase subunit ALG14</fullName>
    </recommendedName>
    <alternativeName>
        <fullName evidence="10 11">Asparagine-linked glycosylation protein 14</fullName>
    </alternativeName>
</protein>
<evidence type="ECO:0000256" key="7">
    <source>
        <dbReference type="ARBA" id="ARBA00022824"/>
    </source>
</evidence>
<evidence type="ECO:0000313" key="13">
    <source>
        <dbReference type="Proteomes" id="UP000324767"/>
    </source>
</evidence>
<keyword evidence="6" id="KW-0812">Transmembrane</keyword>
<evidence type="ECO:0000256" key="8">
    <source>
        <dbReference type="ARBA" id="ARBA00022989"/>
    </source>
</evidence>
<dbReference type="GO" id="GO:0004577">
    <property type="term" value="F:N-acetylglucosaminyldiphosphodolichol N-acetylglucosaminyltransferase activity"/>
    <property type="evidence" value="ECO:0007669"/>
    <property type="project" value="TreeGrafter"/>
</dbReference>
<evidence type="ECO:0000256" key="4">
    <source>
        <dbReference type="ARBA" id="ARBA00011335"/>
    </source>
</evidence>
<keyword evidence="12" id="KW-0808">Transferase</keyword>
<dbReference type="EMBL" id="VXIT01000009">
    <property type="protein sequence ID" value="KAA6410185.1"/>
    <property type="molecule type" value="Genomic_DNA"/>
</dbReference>
<evidence type="ECO:0000256" key="3">
    <source>
        <dbReference type="ARBA" id="ARBA00009731"/>
    </source>
</evidence>
<evidence type="ECO:0000256" key="1">
    <source>
        <dbReference type="ARBA" id="ARBA00004389"/>
    </source>
</evidence>
<evidence type="ECO:0000313" key="12">
    <source>
        <dbReference type="EMBL" id="KAA6410185.1"/>
    </source>
</evidence>
<dbReference type="AlphaFoldDB" id="A0A5M8PL58"/>
<keyword evidence="9" id="KW-0472">Membrane</keyword>
<evidence type="ECO:0000256" key="6">
    <source>
        <dbReference type="ARBA" id="ARBA00022692"/>
    </source>
</evidence>
<dbReference type="GO" id="GO:0031965">
    <property type="term" value="C:nuclear membrane"/>
    <property type="evidence" value="ECO:0007669"/>
    <property type="project" value="UniProtKB-SubCell"/>
</dbReference>
<dbReference type="Proteomes" id="UP000324767">
    <property type="component" value="Unassembled WGS sequence"/>
</dbReference>
<comment type="subcellular location">
    <subcellularLocation>
        <location evidence="1 11">Endoplasmic reticulum membrane</location>
        <topology evidence="1 11">Single-pass membrane protein</topology>
    </subcellularLocation>
    <subcellularLocation>
        <location evidence="2">Nucleus membrane</location>
        <topology evidence="2">Single-pass membrane protein</topology>
    </subcellularLocation>
</comment>
<dbReference type="PANTHER" id="PTHR12154">
    <property type="entry name" value="GLYCOSYL TRANSFERASE-RELATED"/>
    <property type="match status" value="1"/>
</dbReference>
<evidence type="ECO:0000256" key="11">
    <source>
        <dbReference type="RuleBase" id="RU362127"/>
    </source>
</evidence>
<dbReference type="Gene3D" id="3.40.50.2000">
    <property type="entry name" value="Glycogen Phosphorylase B"/>
    <property type="match status" value="1"/>
</dbReference>
<gene>
    <name evidence="11" type="primary">ALG14</name>
    <name evidence="12" type="ORF">FRX48_05606</name>
</gene>
<dbReference type="PANTHER" id="PTHR12154:SF4">
    <property type="entry name" value="UDP-N-ACETYLGLUCOSAMINE TRANSFERASE SUBUNIT ALG14 HOMOLOG"/>
    <property type="match status" value="1"/>
</dbReference>
<accession>A0A5M8PL58</accession>
<evidence type="ECO:0000256" key="9">
    <source>
        <dbReference type="ARBA" id="ARBA00023136"/>
    </source>
</evidence>
<comment type="function">
    <text evidence="11">Involved in protein N-glycosylation. Essential for the second step of the dolichol-linked oligosaccharide pathway. Anchors the catalytic subunit ALG13 to the ER.</text>
</comment>
<reference evidence="12 13" key="1">
    <citation type="submission" date="2019-09" db="EMBL/GenBank/DDBJ databases">
        <title>The hologenome of the rock-dwelling lichen Lasallia pustulata.</title>
        <authorList>
            <person name="Greshake Tzovaras B."/>
            <person name="Segers F."/>
            <person name="Bicker A."/>
            <person name="Dal Grande F."/>
            <person name="Otte J."/>
            <person name="Hankeln T."/>
            <person name="Schmitt I."/>
            <person name="Ebersberger I."/>
        </authorList>
    </citation>
    <scope>NUCLEOTIDE SEQUENCE [LARGE SCALE GENOMIC DNA]</scope>
    <source>
        <strain evidence="12">A1-1</strain>
    </source>
</reference>